<reference evidence="1 2" key="1">
    <citation type="submission" date="2015-04" db="EMBL/GenBank/DDBJ databases">
        <authorList>
            <person name="Syromyatnikov M.Y."/>
            <person name="Popov V.N."/>
        </authorList>
    </citation>
    <scope>NUCLEOTIDE SEQUENCE [LARGE SCALE GENOMIC DNA]</scope>
</reference>
<organism evidence="1 2">
    <name type="scientific">Clunio marinus</name>
    <dbReference type="NCBI Taxonomy" id="568069"/>
    <lineage>
        <taxon>Eukaryota</taxon>
        <taxon>Metazoa</taxon>
        <taxon>Ecdysozoa</taxon>
        <taxon>Arthropoda</taxon>
        <taxon>Hexapoda</taxon>
        <taxon>Insecta</taxon>
        <taxon>Pterygota</taxon>
        <taxon>Neoptera</taxon>
        <taxon>Endopterygota</taxon>
        <taxon>Diptera</taxon>
        <taxon>Nematocera</taxon>
        <taxon>Chironomoidea</taxon>
        <taxon>Chironomidae</taxon>
        <taxon>Clunio</taxon>
    </lineage>
</organism>
<name>A0A1J1INU4_9DIPT</name>
<keyword evidence="2" id="KW-1185">Reference proteome</keyword>
<dbReference type="AlphaFoldDB" id="A0A1J1INU4"/>
<proteinExistence type="predicted"/>
<protein>
    <submittedName>
        <fullName evidence="1">CLUMA_CG014552, isoform A</fullName>
    </submittedName>
</protein>
<dbReference type="Proteomes" id="UP000183832">
    <property type="component" value="Unassembled WGS sequence"/>
</dbReference>
<sequence length="135" mass="15683">MKYCSKLINFQCIKGQRHLHTTPQGSSKEIKSRCVVVLGKYFMRSLNQTIQYNFHLRNGFPSSEIIQGIQEHTNWEFHSETLNDGNVFPVHVKGMREKKINIYLCFSVWCRIVAKTSIAYENLKLVVFLGSQAKK</sequence>
<accession>A0A1J1INU4</accession>
<gene>
    <name evidence="1" type="ORF">CLUMA_CG014552</name>
</gene>
<evidence type="ECO:0000313" key="1">
    <source>
        <dbReference type="EMBL" id="CRL01228.1"/>
    </source>
</evidence>
<evidence type="ECO:0000313" key="2">
    <source>
        <dbReference type="Proteomes" id="UP000183832"/>
    </source>
</evidence>
<dbReference type="EMBL" id="CVRI01000055">
    <property type="protein sequence ID" value="CRL01228.1"/>
    <property type="molecule type" value="Genomic_DNA"/>
</dbReference>